<evidence type="ECO:0000313" key="2">
    <source>
        <dbReference type="EMBL" id="KAK8052191.1"/>
    </source>
</evidence>
<sequence length="400" mass="45634">MAITQTAQAHCLPHMRMPLFDVQQSAEYRYWKRDDASWQLRCIGGPGSGKLSHIDDTIYEWIQNRRKQLHRAFLIVDDLDLAFKDAVQYRELESQLCRLQSLGFKILTTSRVPYKTVDSRRCDVESHSGPAELRLWWHCETCGSGAYDICQDCKDSENGCNKPDHAGLTLVQEPIRVQAYVSHFFVPEGLSVLVREAIQREHGDLGLNDPAQQKPESPSRLPPLSHLGQELMTPANRVAQVAERLVEDTASRSEDHVAIALLRLNHLWRAKTLKEARAVPDRLPRELLNVFDAGISDIAAQACGIRRFLGLQSIRIVGRFVEQTEMSYEKVKEELREAWEGDGSELDDILESEDGLDQILFATRGFLASRKIWNSIWMKCYSVDFHLYVAENYSDILAQP</sequence>
<gene>
    <name evidence="2" type="ORF">PG993_003576</name>
</gene>
<reference evidence="2 3" key="1">
    <citation type="submission" date="2023-01" db="EMBL/GenBank/DDBJ databases">
        <title>Analysis of 21 Apiospora genomes using comparative genomics revels a genus with tremendous synthesis potential of carbohydrate active enzymes and secondary metabolites.</title>
        <authorList>
            <person name="Sorensen T."/>
        </authorList>
    </citation>
    <scope>NUCLEOTIDE SEQUENCE [LARGE SCALE GENOMIC DNA]</scope>
    <source>
        <strain evidence="2 3">CBS 33761</strain>
    </source>
</reference>
<dbReference type="Proteomes" id="UP001444661">
    <property type="component" value="Unassembled WGS sequence"/>
</dbReference>
<evidence type="ECO:0000313" key="3">
    <source>
        <dbReference type="Proteomes" id="UP001444661"/>
    </source>
</evidence>
<evidence type="ECO:0000256" key="1">
    <source>
        <dbReference type="SAM" id="MobiDB-lite"/>
    </source>
</evidence>
<feature type="region of interest" description="Disordered" evidence="1">
    <location>
        <begin position="205"/>
        <end position="225"/>
    </location>
</feature>
<protein>
    <submittedName>
        <fullName evidence="2">Uncharacterized protein</fullName>
    </submittedName>
</protein>
<dbReference type="EMBL" id="JAQQWK010000002">
    <property type="protein sequence ID" value="KAK8052191.1"/>
    <property type="molecule type" value="Genomic_DNA"/>
</dbReference>
<comment type="caution">
    <text evidence="2">The sequence shown here is derived from an EMBL/GenBank/DDBJ whole genome shotgun (WGS) entry which is preliminary data.</text>
</comment>
<keyword evidence="3" id="KW-1185">Reference proteome</keyword>
<organism evidence="2 3">
    <name type="scientific">Apiospora rasikravindrae</name>
    <dbReference type="NCBI Taxonomy" id="990691"/>
    <lineage>
        <taxon>Eukaryota</taxon>
        <taxon>Fungi</taxon>
        <taxon>Dikarya</taxon>
        <taxon>Ascomycota</taxon>
        <taxon>Pezizomycotina</taxon>
        <taxon>Sordariomycetes</taxon>
        <taxon>Xylariomycetidae</taxon>
        <taxon>Amphisphaeriales</taxon>
        <taxon>Apiosporaceae</taxon>
        <taxon>Apiospora</taxon>
    </lineage>
</organism>
<name>A0ABR1U259_9PEZI</name>
<proteinExistence type="predicted"/>
<accession>A0ABR1U259</accession>